<evidence type="ECO:0000313" key="3">
    <source>
        <dbReference type="EMBL" id="GAC28621.1"/>
    </source>
</evidence>
<dbReference type="STRING" id="1121922.GCA_000428905_00937"/>
<evidence type="ECO:0000256" key="1">
    <source>
        <dbReference type="SAM" id="Coils"/>
    </source>
</evidence>
<dbReference type="InterPro" id="IPR051396">
    <property type="entry name" value="Bact_Antivir_Def_Nuclease"/>
</dbReference>
<comment type="caution">
    <text evidence="3">The sequence shown here is derived from an EMBL/GenBank/DDBJ whole genome shotgun (WGS) entry which is preliminary data.</text>
</comment>
<keyword evidence="4" id="KW-1185">Reference proteome</keyword>
<dbReference type="GO" id="GO:0016887">
    <property type="term" value="F:ATP hydrolysis activity"/>
    <property type="evidence" value="ECO:0007669"/>
    <property type="project" value="InterPro"/>
</dbReference>
<dbReference type="Gene3D" id="3.40.50.300">
    <property type="entry name" value="P-loop containing nucleotide triphosphate hydrolases"/>
    <property type="match status" value="1"/>
</dbReference>
<dbReference type="Pfam" id="PF13304">
    <property type="entry name" value="AAA_21"/>
    <property type="match status" value="1"/>
</dbReference>
<dbReference type="RefSeq" id="WP_006010909.1">
    <property type="nucleotide sequence ID" value="NZ_BAEQ01000026.1"/>
</dbReference>
<gene>
    <name evidence="3" type="ORF">GPAL_1758</name>
</gene>
<dbReference type="PANTHER" id="PTHR43581">
    <property type="entry name" value="ATP/GTP PHOSPHATASE"/>
    <property type="match status" value="1"/>
</dbReference>
<protein>
    <recommendedName>
        <fullName evidence="2">ATPase AAA-type core domain-containing protein</fullName>
    </recommendedName>
</protein>
<organism evidence="3 4">
    <name type="scientific">Brumicola pallidula DSM 14239 = ACAM 615</name>
    <dbReference type="NCBI Taxonomy" id="1121922"/>
    <lineage>
        <taxon>Bacteria</taxon>
        <taxon>Pseudomonadati</taxon>
        <taxon>Pseudomonadota</taxon>
        <taxon>Gammaproteobacteria</taxon>
        <taxon>Alteromonadales</taxon>
        <taxon>Alteromonadaceae</taxon>
        <taxon>Brumicola</taxon>
    </lineage>
</organism>
<dbReference type="CDD" id="cd00267">
    <property type="entry name" value="ABC_ATPase"/>
    <property type="match status" value="1"/>
</dbReference>
<feature type="coiled-coil region" evidence="1">
    <location>
        <begin position="500"/>
        <end position="527"/>
    </location>
</feature>
<dbReference type="OrthoDB" id="104167at2"/>
<accession>K6YX98</accession>
<dbReference type="InterPro" id="IPR003959">
    <property type="entry name" value="ATPase_AAA_core"/>
</dbReference>
<dbReference type="EMBL" id="BAEQ01000026">
    <property type="protein sequence ID" value="GAC28621.1"/>
    <property type="molecule type" value="Genomic_DNA"/>
</dbReference>
<name>K6YX98_9ALTE</name>
<sequence>MKLRISNITLRNFKTFKEISIHPNPDFNIIIGENNSGKSTIFEAIHLWEKCYQTYILSSRKGFYKVKKSTNRYVNYQDLDFLRITKDEDLFHDPRDPEIGKCAEISISLVNDDEEAQTWNLGFKVTCPSSIENAFYRVQPTDEDQFTSFAQAFCGAGKFLDEAIFIYQTRPVAGVHQFEPYYNEAQIKKKIQKGSSHEVLRNKIISKRKSISDLEASISEIVEKEIKFTLPPTTKREKDEYVCLDVSVDGSKPYDLHLQGSGFLQIVEILATVEFVDAPLKLLLVDEPDSHIHSKLQRNLLNYLRKIDHNQFFIISHNDQFVTNAGDGEVFFISDDVKNDGLLTAIDSSGFDIIKNALGGVILSLERLNQAKHIAFVEGKDDASYLHALNRKLKEVTPVVGCLNEVTFFPLRGKDNIAKKIEYNKRTLISLMKGKTWNAIFDRDFSTPEVDADLKQKIRKNCVPHSHQGYCIESVVFSELDILKRYICSYIDYLPDGEVCQHIDELLAQLENNIQNTNSDLNKIVEMRFDGQKNNRPEFNTLQFIEVMRSWTDNGVFKSERVMSKPMIRDFLTKLELKLGRSLFLRTSNDDEEITSKFFNNYIAFISTINDVVLSLKSLFIQLGVLAELQPNNEGEEQSA</sequence>
<keyword evidence="1" id="KW-0175">Coiled coil</keyword>
<feature type="domain" description="ATPase AAA-type core" evidence="2">
    <location>
        <begin position="27"/>
        <end position="322"/>
    </location>
</feature>
<dbReference type="Proteomes" id="UP000006251">
    <property type="component" value="Unassembled WGS sequence"/>
</dbReference>
<proteinExistence type="predicted"/>
<dbReference type="SUPFAM" id="SSF52540">
    <property type="entry name" value="P-loop containing nucleoside triphosphate hydrolases"/>
    <property type="match status" value="1"/>
</dbReference>
<evidence type="ECO:0000259" key="2">
    <source>
        <dbReference type="Pfam" id="PF13304"/>
    </source>
</evidence>
<dbReference type="AlphaFoldDB" id="K6YX98"/>
<dbReference type="GO" id="GO:0005524">
    <property type="term" value="F:ATP binding"/>
    <property type="evidence" value="ECO:0007669"/>
    <property type="project" value="InterPro"/>
</dbReference>
<dbReference type="PANTHER" id="PTHR43581:SF4">
    <property type="entry name" value="ATP_GTP PHOSPHATASE"/>
    <property type="match status" value="1"/>
</dbReference>
<dbReference type="InterPro" id="IPR027417">
    <property type="entry name" value="P-loop_NTPase"/>
</dbReference>
<reference evidence="4" key="1">
    <citation type="journal article" date="2014" name="Environ. Microbiol.">
        <title>Comparative genomics of the marine bacterial genus Glaciecola reveals the high degree of genomic diversity and genomic characteristic for cold adaptation.</title>
        <authorList>
            <person name="Qin Q.L."/>
            <person name="Xie B.B."/>
            <person name="Yu Y."/>
            <person name="Shu Y.L."/>
            <person name="Rong J.C."/>
            <person name="Zhang Y.J."/>
            <person name="Zhao D.L."/>
            <person name="Chen X.L."/>
            <person name="Zhang X.Y."/>
            <person name="Chen B."/>
            <person name="Zhou B.C."/>
            <person name="Zhang Y.Z."/>
        </authorList>
    </citation>
    <scope>NUCLEOTIDE SEQUENCE [LARGE SCALE GENOMIC DNA]</scope>
    <source>
        <strain evidence="4">ACAM 615</strain>
    </source>
</reference>
<evidence type="ECO:0000313" key="4">
    <source>
        <dbReference type="Proteomes" id="UP000006251"/>
    </source>
</evidence>